<evidence type="ECO:0000259" key="1">
    <source>
        <dbReference type="Pfam" id="PF00326"/>
    </source>
</evidence>
<dbReference type="SUPFAM" id="SSF82171">
    <property type="entry name" value="DPP6 N-terminal domain-like"/>
    <property type="match status" value="1"/>
</dbReference>
<sequence length="631" mass="67773">MGVHQQQAAGWKVSHGGYCTRDQRRTRFTSPRFARRESPLIGDAGNVEYPYAVTVGADGARVVFLRSAELWLLDVASGTERRVAEGPVSSYAADRDARTAVILRDGEMFRADLIEGTVAAVPTAGPAHDARPDPQGLRIGYVTDLTGAASLHVTGPEGDRLLAGEPGNAWREHGGTIAWGVPGPASAEFGRDRGWWWSPDGTQILAVRSARAASLHLLDLDFGWVDVHWDRETYPYLAQVRWSGGGPLITVLRRTQQHGLILSIDPRTGETQVHAELADARWVEPIPGTPRHLPDGRVLVGGELAHDGFDARCLFADGSLLTPPGLYVRRVAGTLPHDGGAAGAPDLIVEGSLGDPAVREVFRVRTSLGSGGPEVSRVAVLGGADRVTVGGDVLVVGAQVWRGEQRVATLRTPGPHLPYRPDPALERVTDRRLPAAVLYPAGFVAGTRLPVLVTLGEGPGHQQVVADRAAWQERRRWADSGFAVVSIDSRGTPGVAPSFEKAVHRRLAEVILADQADGLHALHGKHPDLDLSRVSVRGHGLGGWLAAMAVLRRPEVFHRAVAREPVTDWADVPVPVAERYLGDRADSAELWAQHALRGGSPDVLLVGADLPGFRSVPDAGFDEERAFLLDH</sequence>
<evidence type="ECO:0000313" key="3">
    <source>
        <dbReference type="Proteomes" id="UP000679690"/>
    </source>
</evidence>
<dbReference type="EMBL" id="JAGFNS010000015">
    <property type="protein sequence ID" value="MBO3740373.1"/>
    <property type="molecule type" value="Genomic_DNA"/>
</dbReference>
<feature type="domain" description="Peptidase S9 prolyl oligopeptidase catalytic" evidence="1">
    <location>
        <begin position="477"/>
        <end position="570"/>
    </location>
</feature>
<dbReference type="InterPro" id="IPR029058">
    <property type="entry name" value="AB_hydrolase_fold"/>
</dbReference>
<dbReference type="InterPro" id="IPR050278">
    <property type="entry name" value="Serine_Prot_S9B/DPPIV"/>
</dbReference>
<dbReference type="SUPFAM" id="SSF53474">
    <property type="entry name" value="alpha/beta-Hydrolases"/>
    <property type="match status" value="1"/>
</dbReference>
<dbReference type="PANTHER" id="PTHR11731:SF193">
    <property type="entry name" value="DIPEPTIDYL PEPTIDASE 9"/>
    <property type="match status" value="1"/>
</dbReference>
<evidence type="ECO:0000313" key="2">
    <source>
        <dbReference type="EMBL" id="MBO3740373.1"/>
    </source>
</evidence>
<accession>A0ABS3URI5</accession>
<gene>
    <name evidence="2" type="ORF">J5X75_22980</name>
</gene>
<name>A0ABS3URI5_9ACTN</name>
<dbReference type="Pfam" id="PF00326">
    <property type="entry name" value="Peptidase_S9"/>
    <property type="match status" value="1"/>
</dbReference>
<proteinExistence type="predicted"/>
<dbReference type="PANTHER" id="PTHR11731">
    <property type="entry name" value="PROTEASE FAMILY S9B,C DIPEPTIDYL-PEPTIDASE IV-RELATED"/>
    <property type="match status" value="1"/>
</dbReference>
<organism evidence="2 3">
    <name type="scientific">Actinoplanes flavus</name>
    <dbReference type="NCBI Taxonomy" id="2820290"/>
    <lineage>
        <taxon>Bacteria</taxon>
        <taxon>Bacillati</taxon>
        <taxon>Actinomycetota</taxon>
        <taxon>Actinomycetes</taxon>
        <taxon>Micromonosporales</taxon>
        <taxon>Micromonosporaceae</taxon>
        <taxon>Actinoplanes</taxon>
    </lineage>
</organism>
<comment type="caution">
    <text evidence="2">The sequence shown here is derived from an EMBL/GenBank/DDBJ whole genome shotgun (WGS) entry which is preliminary data.</text>
</comment>
<dbReference type="Gene3D" id="2.140.10.30">
    <property type="entry name" value="Dipeptidylpeptidase IV, N-terminal domain"/>
    <property type="match status" value="2"/>
</dbReference>
<dbReference type="InterPro" id="IPR001375">
    <property type="entry name" value="Peptidase_S9_cat"/>
</dbReference>
<keyword evidence="3" id="KW-1185">Reference proteome</keyword>
<protein>
    <submittedName>
        <fullName evidence="2">Prolyl oligopeptidase family serine peptidase</fullName>
    </submittedName>
</protein>
<dbReference type="Gene3D" id="3.40.50.1820">
    <property type="entry name" value="alpha/beta hydrolase"/>
    <property type="match status" value="1"/>
</dbReference>
<dbReference type="Proteomes" id="UP000679690">
    <property type="component" value="Unassembled WGS sequence"/>
</dbReference>
<reference evidence="2 3" key="1">
    <citation type="submission" date="2021-03" db="EMBL/GenBank/DDBJ databases">
        <title>Actinoplanes flavus sp. nov., a novel actinomycete isolated from Coconut Palm rhizosphere soil.</title>
        <authorList>
            <person name="Luo X."/>
        </authorList>
    </citation>
    <scope>NUCLEOTIDE SEQUENCE [LARGE SCALE GENOMIC DNA]</scope>
    <source>
        <strain evidence="2 3">NEAU-H7</strain>
    </source>
</reference>